<reference evidence="2" key="1">
    <citation type="submission" date="2019-08" db="EMBL/GenBank/DDBJ databases">
        <authorList>
            <person name="Kucharzyk K."/>
            <person name="Murdoch R.W."/>
            <person name="Higgins S."/>
            <person name="Loffler F."/>
        </authorList>
    </citation>
    <scope>NUCLEOTIDE SEQUENCE</scope>
</reference>
<gene>
    <name evidence="2" type="ORF">SDC9_160404</name>
</gene>
<feature type="compositionally biased region" description="Low complexity" evidence="1">
    <location>
        <begin position="141"/>
        <end position="151"/>
    </location>
</feature>
<accession>A0A645FKZ0</accession>
<evidence type="ECO:0000256" key="1">
    <source>
        <dbReference type="SAM" id="MobiDB-lite"/>
    </source>
</evidence>
<proteinExistence type="predicted"/>
<comment type="caution">
    <text evidence="2">The sequence shown here is derived from an EMBL/GenBank/DDBJ whole genome shotgun (WGS) entry which is preliminary data.</text>
</comment>
<feature type="compositionally biased region" description="Basic residues" evidence="1">
    <location>
        <begin position="102"/>
        <end position="119"/>
    </location>
</feature>
<evidence type="ECO:0000313" key="2">
    <source>
        <dbReference type="EMBL" id="MPN13084.1"/>
    </source>
</evidence>
<sequence>MPLRNGLDAAAHDLADVSCGVDREADDARGERRKIDAERRKSEIDQEKLDQQRRSADDVDVCRREGSYWRIRQDAKGAHEDAEKSAEDHRKGGPLQRDQRACQKHVKVRRNGGKIKRHAVSPPLPERASGSRRNGRGSAGGKAASALSAAA</sequence>
<feature type="region of interest" description="Disordered" evidence="1">
    <location>
        <begin position="23"/>
        <end position="151"/>
    </location>
</feature>
<dbReference type="EMBL" id="VSSQ01059536">
    <property type="protein sequence ID" value="MPN13084.1"/>
    <property type="molecule type" value="Genomic_DNA"/>
</dbReference>
<dbReference type="AlphaFoldDB" id="A0A645FKZ0"/>
<organism evidence="2">
    <name type="scientific">bioreactor metagenome</name>
    <dbReference type="NCBI Taxonomy" id="1076179"/>
    <lineage>
        <taxon>unclassified sequences</taxon>
        <taxon>metagenomes</taxon>
        <taxon>ecological metagenomes</taxon>
    </lineage>
</organism>
<protein>
    <submittedName>
        <fullName evidence="2">Uncharacterized protein</fullName>
    </submittedName>
</protein>
<name>A0A645FKZ0_9ZZZZ</name>
<feature type="compositionally biased region" description="Basic and acidic residues" evidence="1">
    <location>
        <begin position="23"/>
        <end position="101"/>
    </location>
</feature>